<dbReference type="PROSITE" id="PS50238">
    <property type="entry name" value="RHOGAP"/>
    <property type="match status" value="1"/>
</dbReference>
<dbReference type="OrthoDB" id="9994905at2759"/>
<dbReference type="PANTHER" id="PTHR23179">
    <property type="entry name" value="T-CELL ACTIVATION RHO GTPASE ACTIVATING PROTEIN-RELATED"/>
    <property type="match status" value="1"/>
</dbReference>
<evidence type="ECO:0000256" key="1">
    <source>
        <dbReference type="SAM" id="MobiDB-lite"/>
    </source>
</evidence>
<evidence type="ECO:0000259" key="2">
    <source>
        <dbReference type="PROSITE" id="PS50238"/>
    </source>
</evidence>
<feature type="region of interest" description="Disordered" evidence="1">
    <location>
        <begin position="372"/>
        <end position="394"/>
    </location>
</feature>
<feature type="region of interest" description="Disordered" evidence="1">
    <location>
        <begin position="18"/>
        <end position="58"/>
    </location>
</feature>
<keyword evidence="4" id="KW-1185">Reference proteome</keyword>
<dbReference type="InterPro" id="IPR000198">
    <property type="entry name" value="RhoGAP_dom"/>
</dbReference>
<sequence>MSLVRSLFACVRARRHRAGPARDSTADDSDQGMTSSPIDRHCQLSGQQQQQQQQQHQAAHQLLLQQSTSRLKFGVPLAEVCRVSGGSLPTPLCDLLVHVARDGVAVNDLFRRPGNPGDMKRIIRCLGEGRPIDWRDYNYWTAANVAKKFLLAIPDGVFGRDGEAALLAAIDQPDRAVRLKTMRDIIRGLSPPVRQLTSLLFGTWHRMCSASPEADGVPVEAVAKSVAGSMFHSCTDDPKKVEHAAKVMEALISGFTNPELFGEDLIRYFAVATATAVCDHEPAGLDLPTRVDCLSEPNQRYYRPHKPQPSPAPASVSSIARGRHHRHPQLSPPLSSDAVSVHSTLSDITGLQLLPMEPPEISVDAIHSRAAQVGSAAAEQRQGPNEVQQPRSISWRRTSEGVHLLPEHLLDVPPVDLQPDTVESDQQQPQLHRRTPSSRFNSVRRRQLERLARRTRWFLASSSSSSAAAAPGAVGESEVAAACQPEQPVESGVGLAAPIELQFSATSGPDLLESAGRPTDSEDADWLLAYKPD</sequence>
<evidence type="ECO:0000313" key="3">
    <source>
        <dbReference type="EMBL" id="PAA88601.1"/>
    </source>
</evidence>
<dbReference type="Gene3D" id="1.10.555.10">
    <property type="entry name" value="Rho GTPase activation protein"/>
    <property type="match status" value="1"/>
</dbReference>
<dbReference type="GO" id="GO:0005096">
    <property type="term" value="F:GTPase activator activity"/>
    <property type="evidence" value="ECO:0007669"/>
    <property type="project" value="TreeGrafter"/>
</dbReference>
<dbReference type="AlphaFoldDB" id="A0A267GRD0"/>
<name>A0A267GRD0_9PLAT</name>
<protein>
    <recommendedName>
        <fullName evidence="2">Rho-GAP domain-containing protein</fullName>
    </recommendedName>
</protein>
<feature type="region of interest" description="Disordered" evidence="1">
    <location>
        <begin position="508"/>
        <end position="533"/>
    </location>
</feature>
<feature type="region of interest" description="Disordered" evidence="1">
    <location>
        <begin position="412"/>
        <end position="441"/>
    </location>
</feature>
<reference evidence="3 4" key="1">
    <citation type="submission" date="2017-06" db="EMBL/GenBank/DDBJ databases">
        <title>A platform for efficient transgenesis in Macrostomum lignano, a flatworm model organism for stem cell research.</title>
        <authorList>
            <person name="Berezikov E."/>
        </authorList>
    </citation>
    <scope>NUCLEOTIDE SEQUENCE [LARGE SCALE GENOMIC DNA]</scope>
    <source>
        <strain evidence="3">DV1</strain>
        <tissue evidence="3">Whole organism</tissue>
    </source>
</reference>
<dbReference type="CDD" id="cd00159">
    <property type="entry name" value="RhoGAP"/>
    <property type="match status" value="1"/>
</dbReference>
<dbReference type="STRING" id="282301.A0A267GRD0"/>
<comment type="caution">
    <text evidence="3">The sequence shown here is derived from an EMBL/GenBank/DDBJ whole genome shotgun (WGS) entry which is preliminary data.</text>
</comment>
<dbReference type="PANTHER" id="PTHR23179:SF27">
    <property type="entry name" value="RHO GTPASE ACTIVATING PROTEIN AT 71E, ISOFORM D"/>
    <property type="match status" value="1"/>
</dbReference>
<feature type="compositionally biased region" description="Low complexity" evidence="1">
    <location>
        <begin position="47"/>
        <end position="58"/>
    </location>
</feature>
<feature type="compositionally biased region" description="Basic residues" evidence="1">
    <location>
        <begin position="431"/>
        <end position="441"/>
    </location>
</feature>
<accession>A0A267GRD0</accession>
<dbReference type="Pfam" id="PF00620">
    <property type="entry name" value="RhoGAP"/>
    <property type="match status" value="1"/>
</dbReference>
<gene>
    <name evidence="3" type="ORF">BOX15_Mlig013813g1</name>
</gene>
<dbReference type="InterPro" id="IPR008936">
    <property type="entry name" value="Rho_GTPase_activation_prot"/>
</dbReference>
<dbReference type="GO" id="GO:0007165">
    <property type="term" value="P:signal transduction"/>
    <property type="evidence" value="ECO:0007669"/>
    <property type="project" value="InterPro"/>
</dbReference>
<feature type="domain" description="Rho-GAP" evidence="2">
    <location>
        <begin position="75"/>
        <end position="259"/>
    </location>
</feature>
<dbReference type="Proteomes" id="UP000215902">
    <property type="component" value="Unassembled WGS sequence"/>
</dbReference>
<feature type="compositionally biased region" description="Polar residues" evidence="1">
    <location>
        <begin position="382"/>
        <end position="394"/>
    </location>
</feature>
<dbReference type="EMBL" id="NIVC01000181">
    <property type="protein sequence ID" value="PAA88601.1"/>
    <property type="molecule type" value="Genomic_DNA"/>
</dbReference>
<dbReference type="SUPFAM" id="SSF48350">
    <property type="entry name" value="GTPase activation domain, GAP"/>
    <property type="match status" value="1"/>
</dbReference>
<feature type="region of interest" description="Disordered" evidence="1">
    <location>
        <begin position="299"/>
        <end position="338"/>
    </location>
</feature>
<dbReference type="SMART" id="SM00324">
    <property type="entry name" value="RhoGAP"/>
    <property type="match status" value="1"/>
</dbReference>
<proteinExistence type="predicted"/>
<evidence type="ECO:0000313" key="4">
    <source>
        <dbReference type="Proteomes" id="UP000215902"/>
    </source>
</evidence>
<organism evidence="3 4">
    <name type="scientific">Macrostomum lignano</name>
    <dbReference type="NCBI Taxonomy" id="282301"/>
    <lineage>
        <taxon>Eukaryota</taxon>
        <taxon>Metazoa</taxon>
        <taxon>Spiralia</taxon>
        <taxon>Lophotrochozoa</taxon>
        <taxon>Platyhelminthes</taxon>
        <taxon>Rhabditophora</taxon>
        <taxon>Macrostomorpha</taxon>
        <taxon>Macrostomida</taxon>
        <taxon>Macrostomidae</taxon>
        <taxon>Macrostomum</taxon>
    </lineage>
</organism>